<organism evidence="2 3">
    <name type="scientific">Burkholderia lata (strain ATCC 17760 / DSM 23089 / LMG 22485 / NCIMB 9086 / R18194 / 383)</name>
    <dbReference type="NCBI Taxonomy" id="482957"/>
    <lineage>
        <taxon>Bacteria</taxon>
        <taxon>Pseudomonadati</taxon>
        <taxon>Pseudomonadota</taxon>
        <taxon>Betaproteobacteria</taxon>
        <taxon>Burkholderiales</taxon>
        <taxon>Burkholderiaceae</taxon>
        <taxon>Burkholderia</taxon>
        <taxon>Burkholderia cepacia complex</taxon>
    </lineage>
</organism>
<dbReference type="AlphaFoldDB" id="A0A6P2R752"/>
<sequence>MILTIRFQGSAIGPPAARGHPGHPGHAGQPDAMWNRPNEPPPVTVRQRATDSATIAV</sequence>
<reference evidence="2 3" key="1">
    <citation type="submission" date="2019-09" db="EMBL/GenBank/DDBJ databases">
        <authorList>
            <person name="Depoorter E."/>
        </authorList>
    </citation>
    <scope>NUCLEOTIDE SEQUENCE [LARGE SCALE GENOMIC DNA]</scope>
    <source>
        <strain evidence="2">LMG 6863</strain>
    </source>
</reference>
<feature type="compositionally biased region" description="Low complexity" evidence="1">
    <location>
        <begin position="11"/>
        <end position="32"/>
    </location>
</feature>
<name>A0A6P2R752_BURL3</name>
<feature type="region of interest" description="Disordered" evidence="1">
    <location>
        <begin position="8"/>
        <end position="57"/>
    </location>
</feature>
<gene>
    <name evidence="2" type="ORF">BLA6863_06140</name>
</gene>
<protein>
    <submittedName>
        <fullName evidence="2">Uncharacterized protein</fullName>
    </submittedName>
</protein>
<evidence type="ECO:0000313" key="2">
    <source>
        <dbReference type="EMBL" id="VWC26210.1"/>
    </source>
</evidence>
<evidence type="ECO:0000256" key="1">
    <source>
        <dbReference type="SAM" id="MobiDB-lite"/>
    </source>
</evidence>
<proteinExistence type="predicted"/>
<dbReference type="Proteomes" id="UP000494170">
    <property type="component" value="Unassembled WGS sequence"/>
</dbReference>
<dbReference type="EMBL" id="CABVPY010000057">
    <property type="protein sequence ID" value="VWC26210.1"/>
    <property type="molecule type" value="Genomic_DNA"/>
</dbReference>
<accession>A0A6P2R752</accession>
<evidence type="ECO:0000313" key="3">
    <source>
        <dbReference type="Proteomes" id="UP000494170"/>
    </source>
</evidence>